<accession>G0VKQ7</accession>
<evidence type="ECO:0000256" key="6">
    <source>
        <dbReference type="SAM" id="Phobius"/>
    </source>
</evidence>
<evidence type="ECO:0000256" key="2">
    <source>
        <dbReference type="ARBA" id="ARBA00022692"/>
    </source>
</evidence>
<evidence type="ECO:0008006" key="9">
    <source>
        <dbReference type="Google" id="ProtNLM"/>
    </source>
</evidence>
<evidence type="ECO:0000256" key="5">
    <source>
        <dbReference type="ARBA" id="ARBA00038013"/>
    </source>
</evidence>
<feature type="transmembrane region" description="Helical" evidence="6">
    <location>
        <begin position="57"/>
        <end position="78"/>
    </location>
</feature>
<dbReference type="Proteomes" id="UP000001640">
    <property type="component" value="Chromosome 10"/>
</dbReference>
<protein>
    <recommendedName>
        <fullName evidence="9">Autophagy-related protein 33</fullName>
    </recommendedName>
</protein>
<dbReference type="FunCoup" id="G0VKQ7">
    <property type="interactions" value="147"/>
</dbReference>
<keyword evidence="3 6" id="KW-1133">Transmembrane helix</keyword>
<dbReference type="EMBL" id="HE576761">
    <property type="protein sequence ID" value="CCC72095.1"/>
    <property type="molecule type" value="Genomic_DNA"/>
</dbReference>
<dbReference type="InterPro" id="IPR051668">
    <property type="entry name" value="ATG33"/>
</dbReference>
<feature type="transmembrane region" description="Helical" evidence="6">
    <location>
        <begin position="174"/>
        <end position="194"/>
    </location>
</feature>
<keyword evidence="2 6" id="KW-0812">Transmembrane</keyword>
<dbReference type="AlphaFoldDB" id="G0VKQ7"/>
<evidence type="ECO:0000313" key="7">
    <source>
        <dbReference type="EMBL" id="CCC72095.1"/>
    </source>
</evidence>
<dbReference type="eggNOG" id="ENOG502S27M">
    <property type="taxonomic scope" value="Eukaryota"/>
</dbReference>
<reference key="2">
    <citation type="submission" date="2011-08" db="EMBL/GenBank/DDBJ databases">
        <title>Genome sequence of Naumovozyma castellii.</title>
        <authorList>
            <person name="Gordon J.L."/>
            <person name="Armisen D."/>
            <person name="Proux-Wera E."/>
            <person name="OhEigeartaigh S.S."/>
            <person name="Byrne K.P."/>
            <person name="Wolfe K.H."/>
        </authorList>
    </citation>
    <scope>NUCLEOTIDE SEQUENCE</scope>
    <source>
        <strain>Type strain:CBS 4309</strain>
    </source>
</reference>
<evidence type="ECO:0000313" key="8">
    <source>
        <dbReference type="Proteomes" id="UP000001640"/>
    </source>
</evidence>
<dbReference type="InParanoid" id="G0VKQ7"/>
<comment type="subcellular location">
    <subcellularLocation>
        <location evidence="1">Membrane</location>
        <topology evidence="1">Multi-pass membrane protein</topology>
    </subcellularLocation>
</comment>
<evidence type="ECO:0000256" key="3">
    <source>
        <dbReference type="ARBA" id="ARBA00022989"/>
    </source>
</evidence>
<dbReference type="PANTHER" id="PTHR37278">
    <property type="entry name" value="AUTOPHAGY-RELATED PROTEIN 33-RELATED"/>
    <property type="match status" value="1"/>
</dbReference>
<sequence>MSVCLAVTKGIAVSSLGLYAGILTSSTIISSTTPLITNSLPSEILNWKPLLHKLKACTTALGVIATTFFGASYFGAPLSGRHPYLLYSMIVSPLSGLYLYLSTNFNSIGDNVVHTKREKPDELDESLIDLGNENEHRAKEGKPMLKEKEYEADAIEARNRKQVLSNKLRINTHLFIATSVAIVGFVQSVIGIYGEGQFAS</sequence>
<comment type="similarity">
    <text evidence="5">Belongs to the ATG33 family.</text>
</comment>
<dbReference type="RefSeq" id="XP_003678433.1">
    <property type="nucleotide sequence ID" value="XM_003678385.1"/>
</dbReference>
<gene>
    <name evidence="7" type="primary">NCAS0J01160</name>
    <name evidence="7" type="ordered locus">NCAS_0J01160</name>
</gene>
<dbReference type="STRING" id="1064592.G0VKQ7"/>
<dbReference type="GeneID" id="96905792"/>
<dbReference type="OMA" id="HANCNAS"/>
<dbReference type="GO" id="GO:0016236">
    <property type="term" value="P:macroautophagy"/>
    <property type="evidence" value="ECO:0007669"/>
    <property type="project" value="EnsemblFungi"/>
</dbReference>
<dbReference type="GO" id="GO:0005741">
    <property type="term" value="C:mitochondrial outer membrane"/>
    <property type="evidence" value="ECO:0007669"/>
    <property type="project" value="TreeGrafter"/>
</dbReference>
<organism evidence="7 8">
    <name type="scientific">Naumovozyma castellii</name>
    <name type="common">Yeast</name>
    <name type="synonym">Saccharomyces castellii</name>
    <dbReference type="NCBI Taxonomy" id="27288"/>
    <lineage>
        <taxon>Eukaryota</taxon>
        <taxon>Fungi</taxon>
        <taxon>Dikarya</taxon>
        <taxon>Ascomycota</taxon>
        <taxon>Saccharomycotina</taxon>
        <taxon>Saccharomycetes</taxon>
        <taxon>Saccharomycetales</taxon>
        <taxon>Saccharomycetaceae</taxon>
        <taxon>Naumovozyma</taxon>
    </lineage>
</organism>
<reference evidence="7 8" key="1">
    <citation type="journal article" date="2011" name="Proc. Natl. Acad. Sci. U.S.A.">
        <title>Evolutionary erosion of yeast sex chromosomes by mating-type switching accidents.</title>
        <authorList>
            <person name="Gordon J.L."/>
            <person name="Armisen D."/>
            <person name="Proux-Wera E."/>
            <person name="Oheigeartaigh S.S."/>
            <person name="Byrne K.P."/>
            <person name="Wolfe K.H."/>
        </authorList>
    </citation>
    <scope>NUCLEOTIDE SEQUENCE [LARGE SCALE GENOMIC DNA]</scope>
    <source>
        <strain evidence="8">ATCC 76901 / BCRC 22586 / CBS 4309 / NBRC 1992 / NRRL Y-12630</strain>
    </source>
</reference>
<keyword evidence="4 6" id="KW-0472">Membrane</keyword>
<proteinExistence type="inferred from homology"/>
<evidence type="ECO:0000256" key="1">
    <source>
        <dbReference type="ARBA" id="ARBA00004141"/>
    </source>
</evidence>
<dbReference type="GO" id="GO:0000422">
    <property type="term" value="P:autophagy of mitochondrion"/>
    <property type="evidence" value="ECO:0007669"/>
    <property type="project" value="EnsemblFungi"/>
</dbReference>
<feature type="transmembrane region" description="Helical" evidence="6">
    <location>
        <begin position="84"/>
        <end position="101"/>
    </location>
</feature>
<dbReference type="OrthoDB" id="5336366at2759"/>
<name>G0VKQ7_NAUCA</name>
<keyword evidence="8" id="KW-1185">Reference proteome</keyword>
<evidence type="ECO:0000256" key="4">
    <source>
        <dbReference type="ARBA" id="ARBA00023136"/>
    </source>
</evidence>
<dbReference type="PANTHER" id="PTHR37278:SF1">
    <property type="entry name" value="AUTOPHAGY-RELATED PROTEIN 33-RELATED"/>
    <property type="match status" value="1"/>
</dbReference>
<dbReference type="KEGG" id="ncs:NCAS_0J01160"/>
<dbReference type="HOGENOM" id="CLU_105986_1_0_1"/>